<reference evidence="5 6" key="2">
    <citation type="journal article" date="2008" name="Nature">
        <title>The Phaeodactylum genome reveals the evolutionary history of diatom genomes.</title>
        <authorList>
            <person name="Bowler C."/>
            <person name="Allen A.E."/>
            <person name="Badger J.H."/>
            <person name="Grimwood J."/>
            <person name="Jabbari K."/>
            <person name="Kuo A."/>
            <person name="Maheswari U."/>
            <person name="Martens C."/>
            <person name="Maumus F."/>
            <person name="Otillar R.P."/>
            <person name="Rayko E."/>
            <person name="Salamov A."/>
            <person name="Vandepoele K."/>
            <person name="Beszteri B."/>
            <person name="Gruber A."/>
            <person name="Heijde M."/>
            <person name="Katinka M."/>
            <person name="Mock T."/>
            <person name="Valentin K."/>
            <person name="Verret F."/>
            <person name="Berges J.A."/>
            <person name="Brownlee C."/>
            <person name="Cadoret J.P."/>
            <person name="Chiovitti A."/>
            <person name="Choi C.J."/>
            <person name="Coesel S."/>
            <person name="De Martino A."/>
            <person name="Detter J.C."/>
            <person name="Durkin C."/>
            <person name="Falciatore A."/>
            <person name="Fournet J."/>
            <person name="Haruta M."/>
            <person name="Huysman M.J."/>
            <person name="Jenkins B.D."/>
            <person name="Jiroutova K."/>
            <person name="Jorgensen R.E."/>
            <person name="Joubert Y."/>
            <person name="Kaplan A."/>
            <person name="Kroger N."/>
            <person name="Kroth P.G."/>
            <person name="La Roche J."/>
            <person name="Lindquist E."/>
            <person name="Lommer M."/>
            <person name="Martin-Jezequel V."/>
            <person name="Lopez P.J."/>
            <person name="Lucas S."/>
            <person name="Mangogna M."/>
            <person name="McGinnis K."/>
            <person name="Medlin L.K."/>
            <person name="Montsant A."/>
            <person name="Oudot-Le Secq M.P."/>
            <person name="Napoli C."/>
            <person name="Obornik M."/>
            <person name="Parker M.S."/>
            <person name="Petit J.L."/>
            <person name="Porcel B.M."/>
            <person name="Poulsen N."/>
            <person name="Robison M."/>
            <person name="Rychlewski L."/>
            <person name="Rynearson T.A."/>
            <person name="Schmutz J."/>
            <person name="Shapiro H."/>
            <person name="Siaut M."/>
            <person name="Stanley M."/>
            <person name="Sussman M.R."/>
            <person name="Taylor A.R."/>
            <person name="Vardi A."/>
            <person name="von Dassow P."/>
            <person name="Vyverman W."/>
            <person name="Willis A."/>
            <person name="Wyrwicz L.S."/>
            <person name="Rokhsar D.S."/>
            <person name="Weissenbach J."/>
            <person name="Armbrust E.V."/>
            <person name="Green B.R."/>
            <person name="Van de Peer Y."/>
            <person name="Grigoriev I.V."/>
        </authorList>
    </citation>
    <scope>NUCLEOTIDE SEQUENCE [LARGE SCALE GENOMIC DNA]</scope>
    <source>
        <strain evidence="5 6">CCMP1335</strain>
    </source>
</reference>
<feature type="domain" description="Thioredoxin" evidence="4">
    <location>
        <begin position="47"/>
        <end position="207"/>
    </location>
</feature>
<evidence type="ECO:0000259" key="4">
    <source>
        <dbReference type="PROSITE" id="PS51352"/>
    </source>
</evidence>
<dbReference type="RefSeq" id="XP_002297170.1">
    <property type="nucleotide sequence ID" value="XM_002297134.1"/>
</dbReference>
<reference evidence="5 6" key="1">
    <citation type="journal article" date="2004" name="Science">
        <title>The genome of the diatom Thalassiosira pseudonana: ecology, evolution, and metabolism.</title>
        <authorList>
            <person name="Armbrust E.V."/>
            <person name="Berges J.A."/>
            <person name="Bowler C."/>
            <person name="Green B.R."/>
            <person name="Martinez D."/>
            <person name="Putnam N.H."/>
            <person name="Zhou S."/>
            <person name="Allen A.E."/>
            <person name="Apt K.E."/>
            <person name="Bechner M."/>
            <person name="Brzezinski M.A."/>
            <person name="Chaal B.K."/>
            <person name="Chiovitti A."/>
            <person name="Davis A.K."/>
            <person name="Demarest M.S."/>
            <person name="Detter J.C."/>
            <person name="Glavina T."/>
            <person name="Goodstein D."/>
            <person name="Hadi M.Z."/>
            <person name="Hellsten U."/>
            <person name="Hildebrand M."/>
            <person name="Jenkins B.D."/>
            <person name="Jurka J."/>
            <person name="Kapitonov V.V."/>
            <person name="Kroger N."/>
            <person name="Lau W.W."/>
            <person name="Lane T.W."/>
            <person name="Larimer F.W."/>
            <person name="Lippmeier J.C."/>
            <person name="Lucas S."/>
            <person name="Medina M."/>
            <person name="Montsant A."/>
            <person name="Obornik M."/>
            <person name="Parker M.S."/>
            <person name="Palenik B."/>
            <person name="Pazour G.J."/>
            <person name="Richardson P.M."/>
            <person name="Rynearson T.A."/>
            <person name="Saito M.A."/>
            <person name="Schwartz D.C."/>
            <person name="Thamatrakoln K."/>
            <person name="Valentin K."/>
            <person name="Vardi A."/>
            <person name="Wilkerson F.P."/>
            <person name="Rokhsar D.S."/>
        </authorList>
    </citation>
    <scope>NUCLEOTIDE SEQUENCE [LARGE SCALE GENOMIC DNA]</scope>
    <source>
        <strain evidence="5 6">CCMP1335</strain>
    </source>
</reference>
<comment type="similarity">
    <text evidence="1">Belongs to the thioredoxin family.</text>
</comment>
<keyword evidence="6" id="KW-1185">Reference proteome</keyword>
<evidence type="ECO:0000256" key="2">
    <source>
        <dbReference type="SAM" id="Coils"/>
    </source>
</evidence>
<proteinExistence type="inferred from homology"/>
<dbReference type="PANTHER" id="PTHR43601">
    <property type="entry name" value="THIOREDOXIN, MITOCHONDRIAL"/>
    <property type="match status" value="1"/>
</dbReference>
<evidence type="ECO:0000313" key="6">
    <source>
        <dbReference type="Proteomes" id="UP000001449"/>
    </source>
</evidence>
<dbReference type="SUPFAM" id="SSF52833">
    <property type="entry name" value="Thioredoxin-like"/>
    <property type="match status" value="1"/>
</dbReference>
<protein>
    <recommendedName>
        <fullName evidence="4">Thioredoxin domain-containing protein</fullName>
    </recommendedName>
</protein>
<organism evidence="5 6">
    <name type="scientific">Thalassiosira pseudonana</name>
    <name type="common">Marine diatom</name>
    <name type="synonym">Cyclotella nana</name>
    <dbReference type="NCBI Taxonomy" id="35128"/>
    <lineage>
        <taxon>Eukaryota</taxon>
        <taxon>Sar</taxon>
        <taxon>Stramenopiles</taxon>
        <taxon>Ochrophyta</taxon>
        <taxon>Bacillariophyta</taxon>
        <taxon>Coscinodiscophyceae</taxon>
        <taxon>Thalassiosirophycidae</taxon>
        <taxon>Thalassiosirales</taxon>
        <taxon>Thalassiosiraceae</taxon>
        <taxon>Thalassiosira</taxon>
    </lineage>
</organism>
<dbReference type="EMBL" id="DS999421">
    <property type="protein sequence ID" value="EED86495.1"/>
    <property type="molecule type" value="Genomic_DNA"/>
</dbReference>
<evidence type="ECO:0000256" key="1">
    <source>
        <dbReference type="ARBA" id="ARBA00008987"/>
    </source>
</evidence>
<keyword evidence="3" id="KW-0732">Signal</keyword>
<dbReference type="eggNOG" id="ENOG502SDCR">
    <property type="taxonomic scope" value="Eukaryota"/>
</dbReference>
<dbReference type="InterPro" id="IPR036249">
    <property type="entry name" value="Thioredoxin-like_sf"/>
</dbReference>
<evidence type="ECO:0000256" key="3">
    <source>
        <dbReference type="SAM" id="SignalP"/>
    </source>
</evidence>
<dbReference type="Pfam" id="PF00085">
    <property type="entry name" value="Thioredoxin"/>
    <property type="match status" value="1"/>
</dbReference>
<dbReference type="KEGG" id="tps:THAPSDRAFT_270004"/>
<evidence type="ECO:0000313" key="5">
    <source>
        <dbReference type="EMBL" id="EED86495.1"/>
    </source>
</evidence>
<dbReference type="STRING" id="35128.B8LDT8"/>
<feature type="coiled-coil region" evidence="2">
    <location>
        <begin position="276"/>
        <end position="392"/>
    </location>
</feature>
<dbReference type="PaxDb" id="35128-Thaps270004"/>
<name>B8LDT8_THAPS</name>
<dbReference type="HOGENOM" id="CLU_664802_0_0_1"/>
<feature type="signal peptide" evidence="3">
    <location>
        <begin position="1"/>
        <end position="24"/>
    </location>
</feature>
<dbReference type="InParanoid" id="B8LDT8"/>
<gene>
    <name evidence="5" type="ORF">THAPSDRAFT_270004</name>
</gene>
<dbReference type="InterPro" id="IPR013766">
    <property type="entry name" value="Thioredoxin_domain"/>
</dbReference>
<keyword evidence="2" id="KW-0175">Coiled coil</keyword>
<dbReference type="GeneID" id="7451840"/>
<dbReference type="PROSITE" id="PS51352">
    <property type="entry name" value="THIOREDOXIN_2"/>
    <property type="match status" value="1"/>
</dbReference>
<sequence length="414" mass="46555">MTTKTIPLLLAAYCLQQQPTVTSAWSPSKIDVCGRSVSPISAQLFTSPIVTAEPSIDAQPPKSFGKGVWVPPSQNVAQRKGNKVFAINHPQDLLDFVVEDERLSVVKVYASWCKTCKVFDVRYRKLASQLGDKYDASDATQIAQKGRARFAEMQYDNPANEEMCKLLNATKLPYILLYKGSKGKVDEFQCGPADVQKLIDAVNEFADSEEEIANGAGGAQRKTQTIVPLLNKEDDVPVNATTVEQPSHEDVSKLKEQLAAVYKEKLEIFEVMKAQIEYDKEQMQLLTADLDQQKKEYKALLESKDNEIKNVTNIFTQQRKEYEKEAAELSKQLTDLTAKLAQSKKTITSLELEASFQQKAANAALRETELRTREWEASKAQYERERNSLRKLSGLAVNRVRRGVRSLISRVRGR</sequence>
<dbReference type="PANTHER" id="PTHR43601:SF32">
    <property type="entry name" value="THIOREDOXIN-LIKE 2-2, CHLOROPLASTIC"/>
    <property type="match status" value="1"/>
</dbReference>
<dbReference type="Gene3D" id="3.40.30.10">
    <property type="entry name" value="Glutaredoxin"/>
    <property type="match status" value="1"/>
</dbReference>
<dbReference type="AlphaFoldDB" id="B8LDT8"/>
<feature type="chain" id="PRO_5002876896" description="Thioredoxin domain-containing protein" evidence="3">
    <location>
        <begin position="25"/>
        <end position="414"/>
    </location>
</feature>
<accession>B8LDT8</accession>
<dbReference type="CDD" id="cd02961">
    <property type="entry name" value="PDI_a_family"/>
    <property type="match status" value="1"/>
</dbReference>
<dbReference type="Proteomes" id="UP000001449">
    <property type="component" value="Unassembled WGS sequence"/>
</dbReference>
<dbReference type="GO" id="GO:0045454">
    <property type="term" value="P:cell redox homeostasis"/>
    <property type="evidence" value="ECO:0000318"/>
    <property type="project" value="GO_Central"/>
</dbReference>